<feature type="non-terminal residue" evidence="1">
    <location>
        <position position="57"/>
    </location>
</feature>
<dbReference type="InterPro" id="IPR029044">
    <property type="entry name" value="Nucleotide-diphossugar_trans"/>
</dbReference>
<accession>A0ABX1CER1</accession>
<protein>
    <submittedName>
        <fullName evidence="1">Glycosyltransferase family 2 protein</fullName>
    </submittedName>
</protein>
<name>A0ABX1CER1_9ACTN</name>
<dbReference type="Gene3D" id="3.90.550.10">
    <property type="entry name" value="Spore Coat Polysaccharide Biosynthesis Protein SpsA, Chain A"/>
    <property type="match status" value="1"/>
</dbReference>
<proteinExistence type="predicted"/>
<reference evidence="1 2" key="1">
    <citation type="submission" date="2020-03" db="EMBL/GenBank/DDBJ databases">
        <title>Draft genome of Streptomyces sp. ventii, isolated from the Axial Seamount in the Pacific Ocean, and resequencing of the two type strains Streptomyces lonarensis strain NCL 716 and Streptomyces bohaiensis strain 11A07.</title>
        <authorList>
            <person name="Loughran R.M."/>
            <person name="Pfannmuller K.M."/>
            <person name="Wasson B.J."/>
            <person name="Deadmond M.C."/>
            <person name="Paddock B.E."/>
            <person name="Koyack M.J."/>
            <person name="Gallegos D.A."/>
            <person name="Mitchell E.A."/>
            <person name="Ushijima B."/>
            <person name="Saw J.H."/>
            <person name="Mcphail K.L."/>
            <person name="Videau P."/>
        </authorList>
    </citation>
    <scope>NUCLEOTIDE SEQUENCE [LARGE SCALE GENOMIC DNA]</scope>
    <source>
        <strain evidence="1 2">11A07</strain>
    </source>
</reference>
<evidence type="ECO:0000313" key="2">
    <source>
        <dbReference type="Proteomes" id="UP000727056"/>
    </source>
</evidence>
<dbReference type="SUPFAM" id="SSF53448">
    <property type="entry name" value="Nucleotide-diphospho-sugar transferases"/>
    <property type="match status" value="1"/>
</dbReference>
<sequence>MTVEAVAVVVPAHDEAELLPGALAAVARAADHRALAGTATLTVVVADACTDRTAAVA</sequence>
<organism evidence="1 2">
    <name type="scientific">Streptomyces bohaiensis</name>
    <dbReference type="NCBI Taxonomy" id="1431344"/>
    <lineage>
        <taxon>Bacteria</taxon>
        <taxon>Bacillati</taxon>
        <taxon>Actinomycetota</taxon>
        <taxon>Actinomycetes</taxon>
        <taxon>Kitasatosporales</taxon>
        <taxon>Streptomycetaceae</taxon>
        <taxon>Streptomyces</taxon>
    </lineage>
</organism>
<gene>
    <name evidence="1" type="ORF">HCN52_22175</name>
</gene>
<dbReference type="EMBL" id="JAAVJC010000342">
    <property type="protein sequence ID" value="NJQ17565.1"/>
    <property type="molecule type" value="Genomic_DNA"/>
</dbReference>
<dbReference type="Proteomes" id="UP000727056">
    <property type="component" value="Unassembled WGS sequence"/>
</dbReference>
<evidence type="ECO:0000313" key="1">
    <source>
        <dbReference type="EMBL" id="NJQ17565.1"/>
    </source>
</evidence>
<keyword evidence="2" id="KW-1185">Reference proteome</keyword>
<comment type="caution">
    <text evidence="1">The sequence shown here is derived from an EMBL/GenBank/DDBJ whole genome shotgun (WGS) entry which is preliminary data.</text>
</comment>